<keyword evidence="10" id="KW-1185">Reference proteome</keyword>
<evidence type="ECO:0000313" key="10">
    <source>
        <dbReference type="Proteomes" id="UP000001423"/>
    </source>
</evidence>
<dbReference type="InterPro" id="IPR035906">
    <property type="entry name" value="MetI-like_sf"/>
</dbReference>
<organism evidence="9 10">
    <name type="scientific">Prochlorococcus marinus (strain MIT 9313)</name>
    <dbReference type="NCBI Taxonomy" id="74547"/>
    <lineage>
        <taxon>Bacteria</taxon>
        <taxon>Bacillati</taxon>
        <taxon>Cyanobacteriota</taxon>
        <taxon>Cyanophyceae</taxon>
        <taxon>Synechococcales</taxon>
        <taxon>Prochlorococcaceae</taxon>
        <taxon>Prochlorococcus</taxon>
    </lineage>
</organism>
<dbReference type="Gene3D" id="1.10.3720.10">
    <property type="entry name" value="MetI-like"/>
    <property type="match status" value="1"/>
</dbReference>
<evidence type="ECO:0000256" key="3">
    <source>
        <dbReference type="ARBA" id="ARBA00022475"/>
    </source>
</evidence>
<evidence type="ECO:0000256" key="6">
    <source>
        <dbReference type="ARBA" id="ARBA00023136"/>
    </source>
</evidence>
<keyword evidence="6 7" id="KW-0472">Membrane</keyword>
<keyword evidence="5 7" id="KW-1133">Transmembrane helix</keyword>
<dbReference type="Pfam" id="PF00528">
    <property type="entry name" value="BPD_transp_1"/>
    <property type="match status" value="1"/>
</dbReference>
<dbReference type="CDD" id="cd06261">
    <property type="entry name" value="TM_PBP2"/>
    <property type="match status" value="1"/>
</dbReference>
<feature type="transmembrane region" description="Helical" evidence="7">
    <location>
        <begin position="108"/>
        <end position="129"/>
    </location>
</feature>
<feature type="transmembrane region" description="Helical" evidence="7">
    <location>
        <begin position="273"/>
        <end position="295"/>
    </location>
</feature>
<evidence type="ECO:0000259" key="8">
    <source>
        <dbReference type="PROSITE" id="PS50928"/>
    </source>
</evidence>
<dbReference type="EMBL" id="BX548175">
    <property type="protein sequence ID" value="CAE20441.1"/>
    <property type="molecule type" value="Genomic_DNA"/>
</dbReference>
<keyword evidence="4 7" id="KW-0812">Transmembrane</keyword>
<comment type="similarity">
    <text evidence="7">Belongs to the binding-protein-dependent transport system permease family.</text>
</comment>
<evidence type="ECO:0000256" key="1">
    <source>
        <dbReference type="ARBA" id="ARBA00004651"/>
    </source>
</evidence>
<evidence type="ECO:0000256" key="7">
    <source>
        <dbReference type="RuleBase" id="RU363032"/>
    </source>
</evidence>
<sequence length="311" mass="33083">MSCNVFSRLSNNAETVLSASSAVSFDLSSLRLSRVTLSTRMARWGMVIVAIYLLMALITPLLVMVGVLPEANAGLDNPIYAPPSWGHWCGTDRLGRDVCVRTMEGSGVALQVVLLAVTLAVLVGVPLGMMSGYLGGAFDRMLVLVMDTLYTLPVLLLSVVLAFLLGRGIPNAAAALCVVYVPQYFRVVRNQTAQVKAELFVEAARSLGAGPIWILRKYLLRNVITSVPVLLTMNAADAVLVLGGLGFLGLGLPETVPEWGSDLNMALAAVPTGIWWTALYPGLAMFVLVLGLSFLGEGLEAWVSGLDESTA</sequence>
<evidence type="ECO:0000256" key="2">
    <source>
        <dbReference type="ARBA" id="ARBA00022448"/>
    </source>
</evidence>
<feature type="domain" description="ABC transmembrane type-1" evidence="8">
    <location>
        <begin position="106"/>
        <end position="296"/>
    </location>
</feature>
<dbReference type="InterPro" id="IPR050366">
    <property type="entry name" value="BP-dependent_transpt_permease"/>
</dbReference>
<protein>
    <submittedName>
        <fullName evidence="9">Putative ABC transporter, oligopeptides</fullName>
    </submittedName>
</protein>
<dbReference type="GO" id="GO:0055085">
    <property type="term" value="P:transmembrane transport"/>
    <property type="evidence" value="ECO:0007669"/>
    <property type="project" value="InterPro"/>
</dbReference>
<feature type="transmembrane region" description="Helical" evidence="7">
    <location>
        <begin position="223"/>
        <end position="253"/>
    </location>
</feature>
<evidence type="ECO:0000313" key="9">
    <source>
        <dbReference type="EMBL" id="CAE20441.1"/>
    </source>
</evidence>
<dbReference type="HOGENOM" id="CLU_028518_1_1_3"/>
<dbReference type="KEGG" id="pmt:PMT_0266"/>
<name>Q7V8R5_PROMM</name>
<feature type="transmembrane region" description="Helical" evidence="7">
    <location>
        <begin position="141"/>
        <end position="163"/>
    </location>
</feature>
<dbReference type="Proteomes" id="UP000001423">
    <property type="component" value="Chromosome"/>
</dbReference>
<accession>Q7V8R5</accession>
<evidence type="ECO:0000256" key="4">
    <source>
        <dbReference type="ARBA" id="ARBA00022692"/>
    </source>
</evidence>
<proteinExistence type="inferred from homology"/>
<dbReference type="InterPro" id="IPR000515">
    <property type="entry name" value="MetI-like"/>
</dbReference>
<dbReference type="PANTHER" id="PTHR43386">
    <property type="entry name" value="OLIGOPEPTIDE TRANSPORT SYSTEM PERMEASE PROTEIN APPC"/>
    <property type="match status" value="1"/>
</dbReference>
<keyword evidence="2 7" id="KW-0813">Transport</keyword>
<gene>
    <name evidence="9" type="ordered locus">PMT_0266</name>
</gene>
<dbReference type="AlphaFoldDB" id="Q7V8R5"/>
<keyword evidence="3" id="KW-1003">Cell membrane</keyword>
<dbReference type="SUPFAM" id="SSF161098">
    <property type="entry name" value="MetI-like"/>
    <property type="match status" value="1"/>
</dbReference>
<feature type="transmembrane region" description="Helical" evidence="7">
    <location>
        <begin position="44"/>
        <end position="68"/>
    </location>
</feature>
<dbReference type="PROSITE" id="PS50928">
    <property type="entry name" value="ABC_TM1"/>
    <property type="match status" value="1"/>
</dbReference>
<feature type="transmembrane region" description="Helical" evidence="7">
    <location>
        <begin position="169"/>
        <end position="187"/>
    </location>
</feature>
<dbReference type="GO" id="GO:0005886">
    <property type="term" value="C:plasma membrane"/>
    <property type="evidence" value="ECO:0007669"/>
    <property type="project" value="UniProtKB-SubCell"/>
</dbReference>
<reference evidence="9 10" key="1">
    <citation type="journal article" date="2003" name="Nature">
        <title>Genome divergence in two Prochlorococcus ecotypes reflects oceanic niche differentiation.</title>
        <authorList>
            <person name="Rocap G."/>
            <person name="Larimer F.W."/>
            <person name="Lamerdin J.E."/>
            <person name="Malfatti S."/>
            <person name="Chain P."/>
            <person name="Ahlgren N.A."/>
            <person name="Arellano A."/>
            <person name="Coleman M."/>
            <person name="Hauser L."/>
            <person name="Hess W.R."/>
            <person name="Johnson Z.I."/>
            <person name="Land M.L."/>
            <person name="Lindell D."/>
            <person name="Post A.F."/>
            <person name="Regala W."/>
            <person name="Shah M."/>
            <person name="Shaw S.L."/>
            <person name="Steglich C."/>
            <person name="Sullivan M.B."/>
            <person name="Ting C.S."/>
            <person name="Tolonen A."/>
            <person name="Webb E.A."/>
            <person name="Zinser E.R."/>
            <person name="Chisholm S.W."/>
        </authorList>
    </citation>
    <scope>NUCLEOTIDE SEQUENCE [LARGE SCALE GENOMIC DNA]</scope>
    <source>
        <strain evidence="10">MIT 9313</strain>
    </source>
</reference>
<dbReference type="eggNOG" id="COG1173">
    <property type="taxonomic scope" value="Bacteria"/>
</dbReference>
<dbReference type="PANTHER" id="PTHR43386:SF1">
    <property type="entry name" value="D,D-DIPEPTIDE TRANSPORT SYSTEM PERMEASE PROTEIN DDPC-RELATED"/>
    <property type="match status" value="1"/>
</dbReference>
<comment type="subcellular location">
    <subcellularLocation>
        <location evidence="1 7">Cell membrane</location>
        <topology evidence="1 7">Multi-pass membrane protein</topology>
    </subcellularLocation>
</comment>
<evidence type="ECO:0000256" key="5">
    <source>
        <dbReference type="ARBA" id="ARBA00022989"/>
    </source>
</evidence>